<dbReference type="InterPro" id="IPR004610">
    <property type="entry name" value="RecJ"/>
</dbReference>
<comment type="caution">
    <text evidence="9">The sequence shown here is derived from an EMBL/GenBank/DDBJ whole genome shotgun (WGS) entry which is preliminary data.</text>
</comment>
<sequence length="572" mass="65089">MEYKWMIREKADSEAVKTLSKEINVNSILANMLVNRDVDTFQKAKDFFRPDLDKLHDPMLMQDMDKAVERLERSIENNEKILVYGDYDVDGTTSVAMMYGYLSQIYDKVDFYIPDRYKEGYGISEKGVRFAAENGYSLIVSLDCGIKAIEKVKLGKELGVDFIICDHHTPGEELPPAVAILDPKRKDCKYPYKELSGCGVGFKLVQAMAAKRGEDSSKVMGYLDLLAISIAADIVPITGENRIFAFYGIERINNNPRPGIKALMLRSRIEKELEISDIVFKIGPRINASGRLEHAKASVELLISKDLEDALARAEIVDTVNAARKNFDENITKEALSMIESMEIEKKTTVLFKEDWHKGVIGIVASRCIEKYYRPTIILTESNNKATGSARSVFDFDIYEAISECSDLLEQFGGHKYAAGLTMSVDKVPAFQKKFEEVVSSRISDIHMKPVLEIDDEILLDQVNYKFYNILKQMAPFGPGNPEPIFCLKQVFAENVRILKDKHLRFNVVQDGIDTKPICIAFGMADKTIFPDEIIYKMLLRKMRFDLAFEIRENTFRNNSTLQLYVKDIKFD</sequence>
<reference evidence="9 10" key="1">
    <citation type="journal article" date="2013" name="Genome Announc.">
        <title>Draft Genome Sequence of Indibacter alkaliphilus Strain LW1T, Isolated from Lonar Lake, a Haloalkaline Lake in the Buldana District of Maharashtra, India.</title>
        <authorList>
            <person name="Singh A."/>
            <person name="Kumar Jangir P."/>
            <person name="Sharma R."/>
            <person name="Singh A."/>
            <person name="Kumar Pinnaka A."/>
            <person name="Shivaji S."/>
        </authorList>
    </citation>
    <scope>NUCLEOTIDE SEQUENCE [LARGE SCALE GENOMIC DNA]</scope>
    <source>
        <strain evidence="10">CCUG 57479 / KCTC 22604 / LW1</strain>
    </source>
</reference>
<evidence type="ECO:0000313" key="9">
    <source>
        <dbReference type="EMBL" id="EOZ95959.1"/>
    </source>
</evidence>
<dbReference type="GO" id="GO:0006281">
    <property type="term" value="P:DNA repair"/>
    <property type="evidence" value="ECO:0007669"/>
    <property type="project" value="InterPro"/>
</dbReference>
<evidence type="ECO:0000256" key="2">
    <source>
        <dbReference type="ARBA" id="ARBA00019841"/>
    </source>
</evidence>
<evidence type="ECO:0000313" key="10">
    <source>
        <dbReference type="Proteomes" id="UP000006073"/>
    </source>
</evidence>
<evidence type="ECO:0000259" key="6">
    <source>
        <dbReference type="Pfam" id="PF01368"/>
    </source>
</evidence>
<dbReference type="InterPro" id="IPR001667">
    <property type="entry name" value="DDH_dom"/>
</dbReference>
<gene>
    <name evidence="9" type="ORF">A33Q_2552</name>
</gene>
<dbReference type="PANTHER" id="PTHR30255:SF2">
    <property type="entry name" value="SINGLE-STRANDED-DNA-SPECIFIC EXONUCLEASE RECJ"/>
    <property type="match status" value="1"/>
</dbReference>
<dbReference type="Pfam" id="PF02272">
    <property type="entry name" value="DHHA1"/>
    <property type="match status" value="1"/>
</dbReference>
<dbReference type="PANTHER" id="PTHR30255">
    <property type="entry name" value="SINGLE-STRANDED-DNA-SPECIFIC EXONUCLEASE RECJ"/>
    <property type="match status" value="1"/>
</dbReference>
<dbReference type="GO" id="GO:0003676">
    <property type="term" value="F:nucleic acid binding"/>
    <property type="evidence" value="ECO:0007669"/>
    <property type="project" value="InterPro"/>
</dbReference>
<proteinExistence type="inferred from homology"/>
<evidence type="ECO:0000256" key="4">
    <source>
        <dbReference type="ARBA" id="ARBA00022801"/>
    </source>
</evidence>
<dbReference type="STRING" id="1189612.A33Q_2552"/>
<keyword evidence="5 9" id="KW-0269">Exonuclease</keyword>
<evidence type="ECO:0000256" key="1">
    <source>
        <dbReference type="ARBA" id="ARBA00005915"/>
    </source>
</evidence>
<evidence type="ECO:0000256" key="3">
    <source>
        <dbReference type="ARBA" id="ARBA00022722"/>
    </source>
</evidence>
<evidence type="ECO:0000259" key="7">
    <source>
        <dbReference type="Pfam" id="PF02272"/>
    </source>
</evidence>
<dbReference type="GO" id="GO:0008409">
    <property type="term" value="F:5'-3' exonuclease activity"/>
    <property type="evidence" value="ECO:0007669"/>
    <property type="project" value="InterPro"/>
</dbReference>
<dbReference type="Proteomes" id="UP000006073">
    <property type="component" value="Unassembled WGS sequence"/>
</dbReference>
<feature type="domain" description="DDH" evidence="6">
    <location>
        <begin position="80"/>
        <end position="230"/>
    </location>
</feature>
<dbReference type="Gene3D" id="3.10.310.30">
    <property type="match status" value="1"/>
</dbReference>
<dbReference type="SUPFAM" id="SSF64182">
    <property type="entry name" value="DHH phosphoesterases"/>
    <property type="match status" value="1"/>
</dbReference>
<dbReference type="NCBIfam" id="TIGR00644">
    <property type="entry name" value="recJ"/>
    <property type="match status" value="1"/>
</dbReference>
<keyword evidence="3" id="KW-0540">Nuclease</keyword>
<dbReference type="InterPro" id="IPR051673">
    <property type="entry name" value="SSDNA_exonuclease_RecJ"/>
</dbReference>
<dbReference type="RefSeq" id="WP_009034908.1">
    <property type="nucleotide sequence ID" value="NZ_ALWO02000036.1"/>
</dbReference>
<name>S2DAL8_INDAL</name>
<dbReference type="GO" id="GO:0006310">
    <property type="term" value="P:DNA recombination"/>
    <property type="evidence" value="ECO:0007669"/>
    <property type="project" value="InterPro"/>
</dbReference>
<keyword evidence="10" id="KW-1185">Reference proteome</keyword>
<feature type="domain" description="DHHA1" evidence="7">
    <location>
        <begin position="349"/>
        <end position="440"/>
    </location>
</feature>
<dbReference type="AlphaFoldDB" id="S2DAL8"/>
<dbReference type="eggNOG" id="COG0608">
    <property type="taxonomic scope" value="Bacteria"/>
</dbReference>
<organism evidence="9 10">
    <name type="scientific">Indibacter alkaliphilus (strain CCUG 57479 / KCTC 22604 / LW1)</name>
    <dbReference type="NCBI Taxonomy" id="1189612"/>
    <lineage>
        <taxon>Bacteria</taxon>
        <taxon>Pseudomonadati</taxon>
        <taxon>Bacteroidota</taxon>
        <taxon>Cytophagia</taxon>
        <taxon>Cytophagales</taxon>
        <taxon>Cyclobacteriaceae</taxon>
    </lineage>
</organism>
<dbReference type="EMBL" id="ALWO02000036">
    <property type="protein sequence ID" value="EOZ95959.1"/>
    <property type="molecule type" value="Genomic_DNA"/>
</dbReference>
<dbReference type="InterPro" id="IPR038763">
    <property type="entry name" value="DHH_sf"/>
</dbReference>
<accession>S2DAL8</accession>
<comment type="similarity">
    <text evidence="1">Belongs to the RecJ family.</text>
</comment>
<dbReference type="InterPro" id="IPR003156">
    <property type="entry name" value="DHHA1_dom"/>
</dbReference>
<protein>
    <recommendedName>
        <fullName evidence="2">Single-stranded-DNA-specific exonuclease RecJ</fullName>
    </recommendedName>
</protein>
<evidence type="ECO:0000259" key="8">
    <source>
        <dbReference type="Pfam" id="PF17768"/>
    </source>
</evidence>
<dbReference type="Pfam" id="PF17768">
    <property type="entry name" value="RecJ_OB"/>
    <property type="match status" value="1"/>
</dbReference>
<feature type="domain" description="RecJ OB" evidence="8">
    <location>
        <begin position="454"/>
        <end position="568"/>
    </location>
</feature>
<dbReference type="Pfam" id="PF01368">
    <property type="entry name" value="DHH"/>
    <property type="match status" value="1"/>
</dbReference>
<dbReference type="InterPro" id="IPR041122">
    <property type="entry name" value="RecJ_OB"/>
</dbReference>
<keyword evidence="4 9" id="KW-0378">Hydrolase</keyword>
<evidence type="ECO:0000256" key="5">
    <source>
        <dbReference type="ARBA" id="ARBA00022839"/>
    </source>
</evidence>
<dbReference type="Gene3D" id="3.90.1640.30">
    <property type="match status" value="1"/>
</dbReference>